<proteinExistence type="inferred from homology"/>
<dbReference type="AlphaFoldDB" id="A0AAV5HMK8"/>
<evidence type="ECO:0000256" key="1">
    <source>
        <dbReference type="ARBA" id="ARBA00009374"/>
    </source>
</evidence>
<organism evidence="6 7">
    <name type="scientific">Rubroshorea leprosula</name>
    <dbReference type="NCBI Taxonomy" id="152421"/>
    <lineage>
        <taxon>Eukaryota</taxon>
        <taxon>Viridiplantae</taxon>
        <taxon>Streptophyta</taxon>
        <taxon>Embryophyta</taxon>
        <taxon>Tracheophyta</taxon>
        <taxon>Spermatophyta</taxon>
        <taxon>Magnoliopsida</taxon>
        <taxon>eudicotyledons</taxon>
        <taxon>Gunneridae</taxon>
        <taxon>Pentapetalae</taxon>
        <taxon>rosids</taxon>
        <taxon>malvids</taxon>
        <taxon>Malvales</taxon>
        <taxon>Dipterocarpaceae</taxon>
        <taxon>Rubroshorea</taxon>
    </lineage>
</organism>
<gene>
    <name evidence="6" type="ORF">SLEP1_g1598</name>
</gene>
<keyword evidence="3" id="KW-0862">Zinc</keyword>
<evidence type="ECO:0000259" key="5">
    <source>
        <dbReference type="PROSITE" id="PS51795"/>
    </source>
</evidence>
<reference evidence="6 7" key="1">
    <citation type="journal article" date="2021" name="Commun. Biol.">
        <title>The genome of Shorea leprosula (Dipterocarpaceae) highlights the ecological relevance of drought in aseasonal tropical rainforests.</title>
        <authorList>
            <person name="Ng K.K.S."/>
            <person name="Kobayashi M.J."/>
            <person name="Fawcett J.A."/>
            <person name="Hatakeyama M."/>
            <person name="Paape T."/>
            <person name="Ng C.H."/>
            <person name="Ang C.C."/>
            <person name="Tnah L.H."/>
            <person name="Lee C.T."/>
            <person name="Nishiyama T."/>
            <person name="Sese J."/>
            <person name="O'Brien M.J."/>
            <person name="Copetti D."/>
            <person name="Mohd Noor M.I."/>
            <person name="Ong R.C."/>
            <person name="Putra M."/>
            <person name="Sireger I.Z."/>
            <person name="Indrioko S."/>
            <person name="Kosugi Y."/>
            <person name="Izuno A."/>
            <person name="Isagi Y."/>
            <person name="Lee S.L."/>
            <person name="Shimizu K.K."/>
        </authorList>
    </citation>
    <scope>NUCLEOTIDE SEQUENCE [LARGE SCALE GENOMIC DNA]</scope>
    <source>
        <strain evidence="6">214</strain>
    </source>
</reference>
<dbReference type="PROSITE" id="PS51795">
    <property type="entry name" value="ZF_FLZ"/>
    <property type="match status" value="1"/>
</dbReference>
<evidence type="ECO:0000313" key="7">
    <source>
        <dbReference type="Proteomes" id="UP001054252"/>
    </source>
</evidence>
<dbReference type="Pfam" id="PF04570">
    <property type="entry name" value="zf-FLZ"/>
    <property type="match status" value="1"/>
</dbReference>
<dbReference type="InterPro" id="IPR044585">
    <property type="entry name" value="FLZ10/11"/>
</dbReference>
<evidence type="ECO:0000256" key="4">
    <source>
        <dbReference type="PROSITE-ProRule" id="PRU01131"/>
    </source>
</evidence>
<feature type="domain" description="FLZ-type" evidence="5">
    <location>
        <begin position="327"/>
        <end position="371"/>
    </location>
</feature>
<dbReference type="EMBL" id="BPVZ01000002">
    <property type="protein sequence ID" value="GKU87154.1"/>
    <property type="molecule type" value="Genomic_DNA"/>
</dbReference>
<name>A0AAV5HMK8_9ROSI</name>
<dbReference type="GO" id="GO:0008270">
    <property type="term" value="F:zinc ion binding"/>
    <property type="evidence" value="ECO:0007669"/>
    <property type="project" value="UniProtKB-KW"/>
</dbReference>
<keyword evidence="3" id="KW-0863">Zinc-finger</keyword>
<feature type="zinc finger region" description="FLZ-type" evidence="4">
    <location>
        <begin position="327"/>
        <end position="371"/>
    </location>
</feature>
<dbReference type="PANTHER" id="PTHR46868:SF3">
    <property type="entry name" value="FCS-LIKE ZINC FINGER 11"/>
    <property type="match status" value="1"/>
</dbReference>
<keyword evidence="7" id="KW-1185">Reference proteome</keyword>
<sequence>MLRKGRRLNQKDEQMRQLTNSGSVFWSSFQSDDLGDRNRKTSFFSVTGVFVGLNSKVFSDSDSVGSPKSLLDCRVFSKFGSPFRRPLSPCDVHQRNWECDKVGLKIVYSLDNDAKATGEVLRSSTDGKNILFGPQTRGRTPDYENHTDSFKAARSLPKNYVIPPRTQIKSPLNKGISNVVFETGETPFETEPLGKFRSCSFDSCRSFLAVPGLTNSNFGARTNFASQASPPPGGGGSPNLNKCSPRKLNPIYKNGPHESLSASEVELSEEYTCVISHGHTPKTTHIYGDCILKCDDYGFSISIENEKKKIESSLLGKRSGTSYPSGSFLRSCYSCKKKLEEKEDIYMYRGDKAFCSLNCRSHKIWIDEKFEKAMEDFSETSLQFEDDEHKLFETSMFFVT</sequence>
<comment type="caution">
    <text evidence="6">The sequence shown here is derived from an EMBL/GenBank/DDBJ whole genome shotgun (WGS) entry which is preliminary data.</text>
</comment>
<evidence type="ECO:0000256" key="3">
    <source>
        <dbReference type="ARBA" id="ARBA00022771"/>
    </source>
</evidence>
<dbReference type="Proteomes" id="UP001054252">
    <property type="component" value="Unassembled WGS sequence"/>
</dbReference>
<protein>
    <recommendedName>
        <fullName evidence="5">FLZ-type domain-containing protein</fullName>
    </recommendedName>
</protein>
<comment type="similarity">
    <text evidence="1">Belongs to the FLZ family.</text>
</comment>
<evidence type="ECO:0000313" key="6">
    <source>
        <dbReference type="EMBL" id="GKU87154.1"/>
    </source>
</evidence>
<dbReference type="InterPro" id="IPR007650">
    <property type="entry name" value="Zf-FLZ_dom"/>
</dbReference>
<evidence type="ECO:0000256" key="2">
    <source>
        <dbReference type="ARBA" id="ARBA00022723"/>
    </source>
</evidence>
<accession>A0AAV5HMK8</accession>
<dbReference type="PANTHER" id="PTHR46868">
    <property type="entry name" value="FCS-LIKE ZINC FINGER 11"/>
    <property type="match status" value="1"/>
</dbReference>
<keyword evidence="2" id="KW-0479">Metal-binding</keyword>